<evidence type="ECO:0000313" key="1">
    <source>
        <dbReference type="EMBL" id="KYO19105.1"/>
    </source>
</evidence>
<name>A0A151M3L0_ALLMI</name>
<dbReference type="STRING" id="8496.A0A151M3L0"/>
<dbReference type="InterPro" id="IPR036179">
    <property type="entry name" value="Ig-like_dom_sf"/>
</dbReference>
<proteinExistence type="predicted"/>
<dbReference type="InterPro" id="IPR050199">
    <property type="entry name" value="IgHV"/>
</dbReference>
<dbReference type="AlphaFoldDB" id="A0A151M3L0"/>
<dbReference type="EMBL" id="AKHW03006762">
    <property type="protein sequence ID" value="KYO19105.1"/>
    <property type="molecule type" value="Genomic_DNA"/>
</dbReference>
<evidence type="ECO:0008006" key="3">
    <source>
        <dbReference type="Google" id="ProtNLM"/>
    </source>
</evidence>
<protein>
    <recommendedName>
        <fullName evidence="3">Immunoglobulin V-set domain-containing protein</fullName>
    </recommendedName>
</protein>
<dbReference type="Gene3D" id="2.60.40.10">
    <property type="entry name" value="Immunoglobulins"/>
    <property type="match status" value="1"/>
</dbReference>
<gene>
    <name evidence="1" type="ORF">Y1Q_0017311</name>
</gene>
<dbReference type="SUPFAM" id="SSF48726">
    <property type="entry name" value="Immunoglobulin"/>
    <property type="match status" value="1"/>
</dbReference>
<dbReference type="Proteomes" id="UP000050525">
    <property type="component" value="Unassembled WGS sequence"/>
</dbReference>
<reference evidence="1 2" key="1">
    <citation type="journal article" date="2012" name="Genome Biol.">
        <title>Sequencing three crocodilian genomes to illuminate the evolution of archosaurs and amniotes.</title>
        <authorList>
            <person name="St John J.A."/>
            <person name="Braun E.L."/>
            <person name="Isberg S.R."/>
            <person name="Miles L.G."/>
            <person name="Chong A.Y."/>
            <person name="Gongora J."/>
            <person name="Dalzell P."/>
            <person name="Moran C."/>
            <person name="Bed'hom B."/>
            <person name="Abzhanov A."/>
            <person name="Burgess S.C."/>
            <person name="Cooksey A.M."/>
            <person name="Castoe T.A."/>
            <person name="Crawford N.G."/>
            <person name="Densmore L.D."/>
            <person name="Drew J.C."/>
            <person name="Edwards S.V."/>
            <person name="Faircloth B.C."/>
            <person name="Fujita M.K."/>
            <person name="Greenwold M.J."/>
            <person name="Hoffmann F.G."/>
            <person name="Howard J.M."/>
            <person name="Iguchi T."/>
            <person name="Janes D.E."/>
            <person name="Khan S.Y."/>
            <person name="Kohno S."/>
            <person name="de Koning A.J."/>
            <person name="Lance S.L."/>
            <person name="McCarthy F.M."/>
            <person name="McCormack J.E."/>
            <person name="Merchant M.E."/>
            <person name="Peterson D.G."/>
            <person name="Pollock D.D."/>
            <person name="Pourmand N."/>
            <person name="Raney B.J."/>
            <person name="Roessler K.A."/>
            <person name="Sanford J.R."/>
            <person name="Sawyer R.H."/>
            <person name="Schmidt C.J."/>
            <person name="Triplett E.W."/>
            <person name="Tuberville T.D."/>
            <person name="Venegas-Anaya M."/>
            <person name="Howard J.T."/>
            <person name="Jarvis E.D."/>
            <person name="Guillette L.J.Jr."/>
            <person name="Glenn T.C."/>
            <person name="Green R.E."/>
            <person name="Ray D.A."/>
        </authorList>
    </citation>
    <scope>NUCLEOTIDE SEQUENCE [LARGE SCALE GENOMIC DNA]</scope>
    <source>
        <strain evidence="1">KSC_2009_1</strain>
    </source>
</reference>
<comment type="caution">
    <text evidence="1">The sequence shown here is derived from an EMBL/GenBank/DDBJ whole genome shotgun (WGS) entry which is preliminary data.</text>
</comment>
<dbReference type="PANTHER" id="PTHR23266">
    <property type="entry name" value="IMMUNOGLOBULIN HEAVY CHAIN"/>
    <property type="match status" value="1"/>
</dbReference>
<evidence type="ECO:0000313" key="2">
    <source>
        <dbReference type="Proteomes" id="UP000050525"/>
    </source>
</evidence>
<accession>A0A151M3L0</accession>
<organism evidence="1 2">
    <name type="scientific">Alligator mississippiensis</name>
    <name type="common">American alligator</name>
    <dbReference type="NCBI Taxonomy" id="8496"/>
    <lineage>
        <taxon>Eukaryota</taxon>
        <taxon>Metazoa</taxon>
        <taxon>Chordata</taxon>
        <taxon>Craniata</taxon>
        <taxon>Vertebrata</taxon>
        <taxon>Euteleostomi</taxon>
        <taxon>Archelosauria</taxon>
        <taxon>Archosauria</taxon>
        <taxon>Crocodylia</taxon>
        <taxon>Alligatoridae</taxon>
        <taxon>Alligatorinae</taxon>
        <taxon>Alligator</taxon>
    </lineage>
</organism>
<keyword evidence="2" id="KW-1185">Reference proteome</keyword>
<dbReference type="InterPro" id="IPR013783">
    <property type="entry name" value="Ig-like_fold"/>
</dbReference>
<sequence>MAVCLGVQSAVELVQSGAVVKKPGETVKISCKTSGFTFTDYYMYWVQQVPGKGPVWVGRIDPEDAEDNKDEVFLNLPLLADSVRRGAVGSGAGPVWCGGE</sequence>